<accession>A0A132AF70</accession>
<sequence length="81" mass="9718">MDHFHQVSILNESIRILLLKCADCLAQPDPKKLVDLDEILQEKRLNQNDLKHYRHQLFFTVQSVLNQIPDMIKDSKQRFRF</sequence>
<name>A0A132AF70_SARSC</name>
<evidence type="ECO:0000313" key="2">
    <source>
        <dbReference type="Proteomes" id="UP000616769"/>
    </source>
</evidence>
<dbReference type="Proteomes" id="UP000616769">
    <property type="component" value="Unassembled WGS sequence"/>
</dbReference>
<evidence type="ECO:0000313" key="1">
    <source>
        <dbReference type="EMBL" id="KPM09634.1"/>
    </source>
</evidence>
<gene>
    <name evidence="1" type="ORF">QR98_0081730</name>
</gene>
<dbReference type="VEuPathDB" id="VectorBase:SSCA007106"/>
<comment type="caution">
    <text evidence="1">The sequence shown here is derived from an EMBL/GenBank/DDBJ whole genome shotgun (WGS) entry which is preliminary data.</text>
</comment>
<dbReference type="EMBL" id="JXLN01013848">
    <property type="protein sequence ID" value="KPM09634.1"/>
    <property type="molecule type" value="Genomic_DNA"/>
</dbReference>
<protein>
    <submittedName>
        <fullName evidence="1">Uncharacterized protein</fullName>
    </submittedName>
</protein>
<proteinExistence type="predicted"/>
<dbReference type="AlphaFoldDB" id="A0A132AF70"/>
<reference evidence="1 2" key="1">
    <citation type="journal article" date="2015" name="Parasit. Vectors">
        <title>Draft genome of the scabies mite.</title>
        <authorList>
            <person name="Rider S.D.Jr."/>
            <person name="Morgan M.S."/>
            <person name="Arlian L.G."/>
        </authorList>
    </citation>
    <scope>NUCLEOTIDE SEQUENCE [LARGE SCALE GENOMIC DNA]</scope>
    <source>
        <strain evidence="1">Arlian Lab</strain>
    </source>
</reference>
<organism evidence="1 2">
    <name type="scientific">Sarcoptes scabiei</name>
    <name type="common">Itch mite</name>
    <name type="synonym">Acarus scabiei</name>
    <dbReference type="NCBI Taxonomy" id="52283"/>
    <lineage>
        <taxon>Eukaryota</taxon>
        <taxon>Metazoa</taxon>
        <taxon>Ecdysozoa</taxon>
        <taxon>Arthropoda</taxon>
        <taxon>Chelicerata</taxon>
        <taxon>Arachnida</taxon>
        <taxon>Acari</taxon>
        <taxon>Acariformes</taxon>
        <taxon>Sarcoptiformes</taxon>
        <taxon>Astigmata</taxon>
        <taxon>Psoroptidia</taxon>
        <taxon>Sarcoptoidea</taxon>
        <taxon>Sarcoptidae</taxon>
        <taxon>Sarcoptinae</taxon>
        <taxon>Sarcoptes</taxon>
    </lineage>
</organism>
<dbReference type="OrthoDB" id="49511at2759"/>